<accession>A0AAV2IAZ5</accession>
<name>A0AAV2IAZ5_LYMST</name>
<feature type="domain" description="TRPM-like" evidence="1">
    <location>
        <begin position="489"/>
        <end position="615"/>
    </location>
</feature>
<evidence type="ECO:0000313" key="3">
    <source>
        <dbReference type="Proteomes" id="UP001497497"/>
    </source>
</evidence>
<dbReference type="Proteomes" id="UP001497497">
    <property type="component" value="Unassembled WGS sequence"/>
</dbReference>
<feature type="non-terminal residue" evidence="2">
    <location>
        <position position="1"/>
    </location>
</feature>
<reference evidence="2 3" key="1">
    <citation type="submission" date="2024-04" db="EMBL/GenBank/DDBJ databases">
        <authorList>
            <consortium name="Genoscope - CEA"/>
            <person name="William W."/>
        </authorList>
    </citation>
    <scope>NUCLEOTIDE SEQUENCE [LARGE SCALE GENOMIC DNA]</scope>
</reference>
<evidence type="ECO:0000259" key="1">
    <source>
        <dbReference type="Pfam" id="PF25508"/>
    </source>
</evidence>
<dbReference type="AlphaFoldDB" id="A0AAV2IAZ5"/>
<comment type="caution">
    <text evidence="2">The sequence shown here is derived from an EMBL/GenBank/DDBJ whole genome shotgun (WGS) entry which is preliminary data.</text>
</comment>
<dbReference type="Pfam" id="PF25508">
    <property type="entry name" value="TRPM2"/>
    <property type="match status" value="1"/>
</dbReference>
<dbReference type="EMBL" id="CAXITT010000500">
    <property type="protein sequence ID" value="CAL1542670.1"/>
    <property type="molecule type" value="Genomic_DNA"/>
</dbReference>
<feature type="non-terminal residue" evidence="2">
    <location>
        <position position="635"/>
    </location>
</feature>
<organism evidence="2 3">
    <name type="scientific">Lymnaea stagnalis</name>
    <name type="common">Great pond snail</name>
    <name type="synonym">Helix stagnalis</name>
    <dbReference type="NCBI Taxonomy" id="6523"/>
    <lineage>
        <taxon>Eukaryota</taxon>
        <taxon>Metazoa</taxon>
        <taxon>Spiralia</taxon>
        <taxon>Lophotrochozoa</taxon>
        <taxon>Mollusca</taxon>
        <taxon>Gastropoda</taxon>
        <taxon>Heterobranchia</taxon>
        <taxon>Euthyneura</taxon>
        <taxon>Panpulmonata</taxon>
        <taxon>Hygrophila</taxon>
        <taxon>Lymnaeoidea</taxon>
        <taxon>Lymnaeidae</taxon>
        <taxon>Lymnaea</taxon>
    </lineage>
</organism>
<keyword evidence="3" id="KW-1185">Reference proteome</keyword>
<evidence type="ECO:0000313" key="2">
    <source>
        <dbReference type="EMBL" id="CAL1542670.1"/>
    </source>
</evidence>
<proteinExistence type="predicted"/>
<gene>
    <name evidence="2" type="ORF">GSLYS_00016204001</name>
</gene>
<dbReference type="InterPro" id="IPR057366">
    <property type="entry name" value="TRPM-like"/>
</dbReference>
<protein>
    <recommendedName>
        <fullName evidence="1">TRPM-like domain-containing protein</fullName>
    </recommendedName>
</protein>
<sequence>LTQILCIQEDNAGLYNLIKMGFKLHNIVQAIEDIGDPLEIDFKILRECINMQNADEKDLIVKLLLRLESLNKVISMEQNWSDDGISIITKIVCKESKRKCFYDLFTKGFKMEKILEVLQEIGNPLQIDVKLFGECIKMQIDYEKDLIIQLLLGLNEPDKIMSMEQNWSDDGISIITKILCKDSKREDFYDLFRKGFKMEKILEVLQEIGNPLQIDVKLLGECIEMQNDYEKDLVVPIILGLDPLNETNLDKHNWSDDGISIINKILCKEGLYDNRRLLKQKKISEVLNDKDIGVPTDIKLFGDCIHMQNDDQNDSILKLLLRLKRIDEIFSMEKDEVSDDGNSIISEESSKKIDIKCDYETLGKCFNLDTFLHVLQQINKDNSMEIKIKSLKYKEEKNDAPNNLYISISLKMNDVNLKNLEFKGSYESVAKLAAGAHDLSSIFKIIFKMINEERTLENILTFINIYVESIQQQDIRFNENRLKVFDDILMSYELKADDNFNITDSFCLFKESIMSDYPEVSFIFFTQTNDLIGNALVASAVLKHRLITCNTTVISKRMKCLKKFYDEIAIENLKIWQETDKSKASRFLLAPNPEFNDNCLLRIAMKTENIEFLSHEFCENLNDMIWKKQERNKFQ</sequence>